<dbReference type="EMBL" id="JACEFF010000295">
    <property type="protein sequence ID" value="KAH9640122.1"/>
    <property type="molecule type" value="Genomic_DNA"/>
</dbReference>
<evidence type="ECO:0000313" key="2">
    <source>
        <dbReference type="Proteomes" id="UP000814243"/>
    </source>
</evidence>
<dbReference type="PANTHER" id="PTHR31511:SF12">
    <property type="entry name" value="RHO TERMINATION FACTOR N-TERMINAL DOMAIN-CONTAINING PROTEIN"/>
    <property type="match status" value="1"/>
</dbReference>
<gene>
    <name evidence="1" type="ORF">HF086_016053</name>
</gene>
<dbReference type="Proteomes" id="UP000814243">
    <property type="component" value="Unassembled WGS sequence"/>
</dbReference>
<sequence length="375" mass="43705">MYKCPYCNVKVASNELIVHSRTKRHKLLCKQDDGEDYFTYVVHSAYKCRIITYRINGTSSLLTPELYLKTIAAKVNQLLQMEVESNKHIKVNLELFCTYIITKRDEDEVITDLKSFNTKNVHLQISSDLSSYYSETCANIMKKCEEFQERDSGWTLEKIEFLEINVNKYIPMRGNSFIPLPDWIQRKHACVNVKNNDNACFFWAVVSALYPVDSNSDRPTSYPCYKTVFKTTGIDLPVSVQGIKRFEVLNKINVNVYGIEKNKRIIPMYISKARNYDRQVNLLFYENAKLNEGDLTVKKNKGTSAAVVRKLNFENYRKALDCNFVSYDNMYTFTSDKHHVYTQIKRKKVLSGDDDKRYITEDGVNTLAWGHYKIK</sequence>
<evidence type="ECO:0000313" key="1">
    <source>
        <dbReference type="EMBL" id="KAH9640122.1"/>
    </source>
</evidence>
<reference evidence="1" key="1">
    <citation type="journal article" date="2021" name="G3 (Bethesda)">
        <title>Genome and transcriptome analysis of the beet armyworm Spodoptera exigua reveals targets for pest control. .</title>
        <authorList>
            <person name="Simon S."/>
            <person name="Breeschoten T."/>
            <person name="Jansen H.J."/>
            <person name="Dirks R.P."/>
            <person name="Schranz M.E."/>
            <person name="Ros V.I.D."/>
        </authorList>
    </citation>
    <scope>NUCLEOTIDE SEQUENCE</scope>
    <source>
        <strain evidence="1">TB_SE_WUR_2020</strain>
    </source>
</reference>
<dbReference type="AlphaFoldDB" id="A0A922MNT4"/>
<evidence type="ECO:0008006" key="3">
    <source>
        <dbReference type="Google" id="ProtNLM"/>
    </source>
</evidence>
<proteinExistence type="predicted"/>
<name>A0A922MNT4_SPOEX</name>
<protein>
    <recommendedName>
        <fullName evidence="3">C2H2-type domain-containing protein</fullName>
    </recommendedName>
</protein>
<dbReference type="PANTHER" id="PTHR31511">
    <property type="entry name" value="PROTEIN CBG23764"/>
    <property type="match status" value="1"/>
</dbReference>
<organism evidence="1 2">
    <name type="scientific">Spodoptera exigua</name>
    <name type="common">Beet armyworm</name>
    <name type="synonym">Noctua fulgens</name>
    <dbReference type="NCBI Taxonomy" id="7107"/>
    <lineage>
        <taxon>Eukaryota</taxon>
        <taxon>Metazoa</taxon>
        <taxon>Ecdysozoa</taxon>
        <taxon>Arthropoda</taxon>
        <taxon>Hexapoda</taxon>
        <taxon>Insecta</taxon>
        <taxon>Pterygota</taxon>
        <taxon>Neoptera</taxon>
        <taxon>Endopterygota</taxon>
        <taxon>Lepidoptera</taxon>
        <taxon>Glossata</taxon>
        <taxon>Ditrysia</taxon>
        <taxon>Noctuoidea</taxon>
        <taxon>Noctuidae</taxon>
        <taxon>Amphipyrinae</taxon>
        <taxon>Spodoptera</taxon>
    </lineage>
</organism>
<comment type="caution">
    <text evidence="1">The sequence shown here is derived from an EMBL/GenBank/DDBJ whole genome shotgun (WGS) entry which is preliminary data.</text>
</comment>
<accession>A0A922MNT4</accession>